<gene>
    <name evidence="2" type="ORF">DFP72DRAFT_1049351</name>
</gene>
<comment type="caution">
    <text evidence="2">The sequence shown here is derived from an EMBL/GenBank/DDBJ whole genome shotgun (WGS) entry which is preliminary data.</text>
</comment>
<feature type="region of interest" description="Disordered" evidence="1">
    <location>
        <begin position="285"/>
        <end position="314"/>
    </location>
</feature>
<evidence type="ECO:0000256" key="1">
    <source>
        <dbReference type="SAM" id="MobiDB-lite"/>
    </source>
</evidence>
<feature type="compositionally biased region" description="Basic and acidic residues" evidence="1">
    <location>
        <begin position="60"/>
        <end position="70"/>
    </location>
</feature>
<feature type="region of interest" description="Disordered" evidence="1">
    <location>
        <begin position="479"/>
        <end position="508"/>
    </location>
</feature>
<name>A0A8H6HLT2_9AGAR</name>
<organism evidence="2 3">
    <name type="scientific">Ephemerocybe angulata</name>
    <dbReference type="NCBI Taxonomy" id="980116"/>
    <lineage>
        <taxon>Eukaryota</taxon>
        <taxon>Fungi</taxon>
        <taxon>Dikarya</taxon>
        <taxon>Basidiomycota</taxon>
        <taxon>Agaricomycotina</taxon>
        <taxon>Agaricomycetes</taxon>
        <taxon>Agaricomycetidae</taxon>
        <taxon>Agaricales</taxon>
        <taxon>Agaricineae</taxon>
        <taxon>Psathyrellaceae</taxon>
        <taxon>Ephemerocybe</taxon>
    </lineage>
</organism>
<dbReference type="AlphaFoldDB" id="A0A8H6HLT2"/>
<dbReference type="Proteomes" id="UP000521943">
    <property type="component" value="Unassembled WGS sequence"/>
</dbReference>
<feature type="compositionally biased region" description="Basic residues" evidence="1">
    <location>
        <begin position="48"/>
        <end position="59"/>
    </location>
</feature>
<feature type="compositionally biased region" description="Basic and acidic residues" evidence="1">
    <location>
        <begin position="491"/>
        <end position="500"/>
    </location>
</feature>
<proteinExistence type="predicted"/>
<feature type="region of interest" description="Disordered" evidence="1">
    <location>
        <begin position="22"/>
        <end position="70"/>
    </location>
</feature>
<evidence type="ECO:0000313" key="3">
    <source>
        <dbReference type="Proteomes" id="UP000521943"/>
    </source>
</evidence>
<feature type="compositionally biased region" description="Low complexity" evidence="1">
    <location>
        <begin position="190"/>
        <end position="205"/>
    </location>
</feature>
<keyword evidence="3" id="KW-1185">Reference proteome</keyword>
<sequence length="645" mass="71182">MTRPRRPTGRALSACAEGCASKARGVRKGGNGEGDLQWKGTARWGEGRKKRGTPRPRTRSLKETRQRTDPRSIIQAPIKPRLADTPGGPIWASRPALRQCFLLNFDGVTVSVSWATRRAVNPIHRPGHSHHNSKRPLSMVPAFLLMPLHILHDDLYDIFQPFAMTLSRKISNFKKSYTKKKGKAAKKAEGPAPSGPRTRRQQQQQDGEEEAGKEPGGSKAEPMVISDDDHCDHSGPIVISDDSEIEWTESVKEAMFGKPGARAGASSGRAPYPSVNEKYRKEEVPIPPKPLACDTGKPKPKPKPKPKKIARGEFHLPNVYSSKNIICAITSTSTENEHANIEVQANTLHKEIENWTEVQHRCMSKHDGPLPSLIDPRHQIQTPQLLVRHATHGSTSWNGGFVAPKQSTLFELFVMVSSSERTSGAGGEYTVEWFDREGDHTDSGYRSAQPAIWALGAHLGRDLYSQQYPVLAPEDVRSLREDADGATTGRSKNEPKKGDTMESVSGQNRWCTSRARSMRWAEEVELVVEEMRRVKASFEHRASEWDQRAAEAGIIAPGVEIGRQAAQFRAMRAFCEKRWALVSEFVSSGGTTALSESAGVAEKRAVDGEAWEVVEDDDNDNDNDNDDDEEEAGGDGDADSDVDGL</sequence>
<reference evidence="2 3" key="1">
    <citation type="submission" date="2020-07" db="EMBL/GenBank/DDBJ databases">
        <title>Comparative genomics of pyrophilous fungi reveals a link between fire events and developmental genes.</title>
        <authorList>
            <consortium name="DOE Joint Genome Institute"/>
            <person name="Steindorff A.S."/>
            <person name="Carver A."/>
            <person name="Calhoun S."/>
            <person name="Stillman K."/>
            <person name="Liu H."/>
            <person name="Lipzen A."/>
            <person name="Pangilinan J."/>
            <person name="Labutti K."/>
            <person name="Bruns T.D."/>
            <person name="Grigoriev I.V."/>
        </authorList>
    </citation>
    <scope>NUCLEOTIDE SEQUENCE [LARGE SCALE GENOMIC DNA]</scope>
    <source>
        <strain evidence="2 3">CBS 144469</strain>
    </source>
</reference>
<feature type="region of interest" description="Disordered" evidence="1">
    <location>
        <begin position="596"/>
        <end position="645"/>
    </location>
</feature>
<feature type="region of interest" description="Disordered" evidence="1">
    <location>
        <begin position="177"/>
        <end position="231"/>
    </location>
</feature>
<protein>
    <submittedName>
        <fullName evidence="2">Uncharacterized protein</fullName>
    </submittedName>
</protein>
<evidence type="ECO:0000313" key="2">
    <source>
        <dbReference type="EMBL" id="KAF6748796.1"/>
    </source>
</evidence>
<dbReference type="EMBL" id="JACGCI010000068">
    <property type="protein sequence ID" value="KAF6748796.1"/>
    <property type="molecule type" value="Genomic_DNA"/>
</dbReference>
<feature type="compositionally biased region" description="Basic residues" evidence="1">
    <location>
        <begin position="298"/>
        <end position="309"/>
    </location>
</feature>
<accession>A0A8H6HLT2</accession>
<feature type="compositionally biased region" description="Acidic residues" evidence="1">
    <location>
        <begin position="609"/>
        <end position="645"/>
    </location>
</feature>